<feature type="transmembrane region" description="Helical" evidence="5">
    <location>
        <begin position="29"/>
        <end position="51"/>
    </location>
</feature>
<evidence type="ECO:0000259" key="6">
    <source>
        <dbReference type="Pfam" id="PF23892"/>
    </source>
</evidence>
<dbReference type="RefSeq" id="WP_194931080.1">
    <property type="nucleotide sequence ID" value="NZ_JBHSNI010000003.1"/>
</dbReference>
<comment type="caution">
    <text evidence="8">The sequence shown here is derived from an EMBL/GenBank/DDBJ whole genome shotgun (WGS) entry which is preliminary data.</text>
</comment>
<dbReference type="Gene3D" id="1.25.40.10">
    <property type="entry name" value="Tetratricopeptide repeat domain"/>
    <property type="match status" value="1"/>
</dbReference>
<evidence type="ECO:0000313" key="9">
    <source>
        <dbReference type="Proteomes" id="UP001429984"/>
    </source>
</evidence>
<keyword evidence="3 4" id="KW-0802">TPR repeat</keyword>
<dbReference type="PANTHER" id="PTHR47870">
    <property type="entry name" value="CYTOCHROME C-TYPE BIOGENESIS PROTEIN CCMH"/>
    <property type="match status" value="1"/>
</dbReference>
<evidence type="ECO:0000256" key="1">
    <source>
        <dbReference type="ARBA" id="ARBA00022737"/>
    </source>
</evidence>
<dbReference type="EMBL" id="JADLZT010000005">
    <property type="protein sequence ID" value="MBF6024485.1"/>
    <property type="molecule type" value="Genomic_DNA"/>
</dbReference>
<dbReference type="SUPFAM" id="SSF48452">
    <property type="entry name" value="TPR-like"/>
    <property type="match status" value="1"/>
</dbReference>
<dbReference type="Proteomes" id="UP001429984">
    <property type="component" value="Unassembled WGS sequence"/>
</dbReference>
<keyword evidence="5" id="KW-0812">Transmembrane</keyword>
<evidence type="ECO:0000256" key="3">
    <source>
        <dbReference type="ARBA" id="ARBA00022803"/>
    </source>
</evidence>
<evidence type="ECO:0000256" key="4">
    <source>
        <dbReference type="PROSITE-ProRule" id="PRU00339"/>
    </source>
</evidence>
<dbReference type="PROSITE" id="PS50005">
    <property type="entry name" value="TPR"/>
    <property type="match status" value="1"/>
</dbReference>
<dbReference type="InterPro" id="IPR019734">
    <property type="entry name" value="TPR_rpt"/>
</dbReference>
<evidence type="ECO:0000313" key="8">
    <source>
        <dbReference type="EMBL" id="MBF6024485.1"/>
    </source>
</evidence>
<protein>
    <submittedName>
        <fullName evidence="8">Tetratricopeptide repeat protein</fullName>
    </submittedName>
</protein>
<dbReference type="Pfam" id="PF23892">
    <property type="entry name" value="Ig_CycH"/>
    <property type="match status" value="1"/>
</dbReference>
<accession>A0ABS0B654</accession>
<dbReference type="Pfam" id="PF23914">
    <property type="entry name" value="TPR_CcmH_CycH"/>
    <property type="match status" value="1"/>
</dbReference>
<name>A0ABS0B654_9GAMM</name>
<keyword evidence="1" id="KW-0677">Repeat</keyword>
<organism evidence="8 9">
    <name type="scientific">Lysobacter niastensis</name>
    <dbReference type="NCBI Taxonomy" id="380629"/>
    <lineage>
        <taxon>Bacteria</taxon>
        <taxon>Pseudomonadati</taxon>
        <taxon>Pseudomonadota</taxon>
        <taxon>Gammaproteobacteria</taxon>
        <taxon>Lysobacterales</taxon>
        <taxon>Lysobacteraceae</taxon>
        <taxon>Lysobacter</taxon>
    </lineage>
</organism>
<keyword evidence="2" id="KW-0201">Cytochrome c-type biogenesis</keyword>
<keyword evidence="5" id="KW-1133">Transmembrane helix</keyword>
<feature type="domain" description="Cytochrome c-type biogenesis protein H TPR" evidence="7">
    <location>
        <begin position="65"/>
        <end position="190"/>
    </location>
</feature>
<dbReference type="InterPro" id="IPR056412">
    <property type="entry name" value="Ig_CycH"/>
</dbReference>
<gene>
    <name evidence="8" type="ORF">IU514_10645</name>
</gene>
<feature type="repeat" description="TPR" evidence="4">
    <location>
        <begin position="86"/>
        <end position="119"/>
    </location>
</feature>
<dbReference type="PANTHER" id="PTHR47870:SF1">
    <property type="entry name" value="CYTOCHROME C-TYPE BIOGENESIS PROTEIN CCMH"/>
    <property type="match status" value="1"/>
</dbReference>
<dbReference type="InterPro" id="IPR051263">
    <property type="entry name" value="C-type_cytochrome_biogenesis"/>
</dbReference>
<feature type="domain" description="Cytochrome c-type biogenesis protein H Ig-like" evidence="6">
    <location>
        <begin position="234"/>
        <end position="340"/>
    </location>
</feature>
<evidence type="ECO:0000259" key="7">
    <source>
        <dbReference type="Pfam" id="PF23914"/>
    </source>
</evidence>
<evidence type="ECO:0000256" key="2">
    <source>
        <dbReference type="ARBA" id="ARBA00022748"/>
    </source>
</evidence>
<keyword evidence="5" id="KW-0472">Membrane</keyword>
<dbReference type="InterPro" id="IPR011990">
    <property type="entry name" value="TPR-like_helical_dom_sf"/>
</dbReference>
<sequence>MVMTGFVIAGLALAVLALAYVLRPLWRTRPIAGFGAVAGLVLATGLLYFVVGTPNALDPAQRRAPQSLEDAISQLEAELKRDPNQVEGWRLLSRAYLAEGRAANARDASLRALKLAPTDPDLLAEAAEMRALAAPERRFDDEAVAMLRDALATQPMHQRARWFLGIAQRQAKQPAEAAKTWEPLLAIVDERTAGSLREQINSARGEAGLPPLPATAAAAAAPVSATGETVAGSIKVRVALAPELAAKLPANASLFVLARQPGGPPMPVAVEKLPARGFPLEVMLDDGDSPMPTMKLSQLDRVEVLARVSASGNAMPQAGDFESVAKPAGKDSAAIELVIDQVRR</sequence>
<dbReference type="InterPro" id="IPR056413">
    <property type="entry name" value="TPR_CcmH_CycH"/>
</dbReference>
<evidence type="ECO:0000256" key="5">
    <source>
        <dbReference type="SAM" id="Phobius"/>
    </source>
</evidence>
<reference evidence="8 9" key="1">
    <citation type="submission" date="2020-11" db="EMBL/GenBank/DDBJ databases">
        <title>Draft Genome Sequence and Secondary Metabolite Biosynthetic Potential of the Lysobacter niastensis Type strain DSM 18481.</title>
        <authorList>
            <person name="Turrini P."/>
            <person name="Artuso I."/>
            <person name="Tescari M."/>
            <person name="Lugli G.A."/>
            <person name="Frangipani E."/>
            <person name="Ventura M."/>
            <person name="Visca P."/>
        </authorList>
    </citation>
    <scope>NUCLEOTIDE SEQUENCE [LARGE SCALE GENOMIC DNA]</scope>
    <source>
        <strain evidence="8 9">DSM 18481</strain>
    </source>
</reference>
<proteinExistence type="predicted"/>
<keyword evidence="9" id="KW-1185">Reference proteome</keyword>